<gene>
    <name evidence="1" type="ORF">COU95_00150</name>
</gene>
<protein>
    <recommendedName>
        <fullName evidence="3">Type II toxin-antitoxin system RelE/ParE family toxin</fullName>
    </recommendedName>
</protein>
<dbReference type="Proteomes" id="UP000231474">
    <property type="component" value="Unassembled WGS sequence"/>
</dbReference>
<dbReference type="AlphaFoldDB" id="A0A2M8L4H8"/>
<organism evidence="1 2">
    <name type="scientific">Candidatus Shapirobacteria bacterium CG10_big_fil_rev_8_21_14_0_10_40_9</name>
    <dbReference type="NCBI Taxonomy" id="1974888"/>
    <lineage>
        <taxon>Bacteria</taxon>
        <taxon>Candidatus Shapironibacteriota</taxon>
    </lineage>
</organism>
<comment type="caution">
    <text evidence="1">The sequence shown here is derived from an EMBL/GenBank/DDBJ whole genome shotgun (WGS) entry which is preliminary data.</text>
</comment>
<proteinExistence type="predicted"/>
<name>A0A2M8L4H8_9BACT</name>
<accession>A0A2M8L4H8</accession>
<dbReference type="InterPro" id="IPR009241">
    <property type="entry name" value="HigB-like"/>
</dbReference>
<reference evidence="2" key="1">
    <citation type="submission" date="2017-09" db="EMBL/GenBank/DDBJ databases">
        <title>Depth-based differentiation of microbial function through sediment-hosted aquifers and enrichment of novel symbionts in the deep terrestrial subsurface.</title>
        <authorList>
            <person name="Probst A.J."/>
            <person name="Ladd B."/>
            <person name="Jarett J.K."/>
            <person name="Geller-Mcgrath D.E."/>
            <person name="Sieber C.M.K."/>
            <person name="Emerson J.B."/>
            <person name="Anantharaman K."/>
            <person name="Thomas B.C."/>
            <person name="Malmstrom R."/>
            <person name="Stieglmeier M."/>
            <person name="Klingl A."/>
            <person name="Woyke T."/>
            <person name="Ryan C.M."/>
            <person name="Banfield J.F."/>
        </authorList>
    </citation>
    <scope>NUCLEOTIDE SEQUENCE [LARGE SCALE GENOMIC DNA]</scope>
</reference>
<dbReference type="Pfam" id="PF05973">
    <property type="entry name" value="Gp49"/>
    <property type="match status" value="1"/>
</dbReference>
<evidence type="ECO:0000313" key="2">
    <source>
        <dbReference type="Proteomes" id="UP000231474"/>
    </source>
</evidence>
<sequence>MAWKVIQFESLRGEKFVKEFIDRQNPAVKAKFIGMIDFLEEYGPFLSGKYTKKIRKNLYELRITGKEQIRIFYTVRQQEIILLHTFKKKTQKTPLKEIETALLRLDRI</sequence>
<evidence type="ECO:0000313" key="1">
    <source>
        <dbReference type="EMBL" id="PJE67839.1"/>
    </source>
</evidence>
<dbReference type="EMBL" id="PFEK01000004">
    <property type="protein sequence ID" value="PJE67839.1"/>
    <property type="molecule type" value="Genomic_DNA"/>
</dbReference>
<evidence type="ECO:0008006" key="3">
    <source>
        <dbReference type="Google" id="ProtNLM"/>
    </source>
</evidence>